<dbReference type="RefSeq" id="XP_008796479.1">
    <property type="nucleotide sequence ID" value="XM_008798257.4"/>
</dbReference>
<dbReference type="KEGG" id="pda:103711934"/>
<dbReference type="OrthoDB" id="754932at2759"/>
<protein>
    <submittedName>
        <fullName evidence="4">F-box protein At5g07610-like</fullName>
    </submittedName>
</protein>
<feature type="domain" description="F-box associated beta-propeller type 1" evidence="2">
    <location>
        <begin position="123"/>
        <end position="271"/>
    </location>
</feature>
<sequence length="419" mass="46997">MEKERAKKHSELREREREMSFSSSSAAKATCSDPIAFEILSRLPAKSVMRFKSVCKQWLALASDPFFLAAHTRCNPPTFSGFLVQDAVKGPLTSFSAAGGASPALPDPSLSSLNRRFAASDDILVWQSCNGLLLCRTRSPWPPGLLILNPTTMQYREIPDPPTGLYPFKYQFMLAFDPSTSFQYRIACFSCNITPTAFDPTASQLHVEIYSSDTGAWELSRSGETLPGCTPLHKGVYWNGALNWISQNDLFISFDLEQQVVRTTPMPPWHHHKPILYFGESRGHLYTIGIAADIGCCDFDWLHFHVFEMGKDDLSWSLIYNVDLNGVRDPGIISTPPDENLLRILPDSGFFAFPVFFARGGEGEDDKLYLSNSDKIVCYNLADRTSRKIFALNSCIRMNLPASHVIIQFFPFAHSFFSP</sequence>
<name>A0A8B7CCT3_PHODC</name>
<accession>A0A8B7CCT3</accession>
<dbReference type="SUPFAM" id="SSF81383">
    <property type="entry name" value="F-box domain"/>
    <property type="match status" value="1"/>
</dbReference>
<dbReference type="InterPro" id="IPR055290">
    <property type="entry name" value="At3g26010-like"/>
</dbReference>
<feature type="domain" description="F-box" evidence="1">
    <location>
        <begin position="35"/>
        <end position="66"/>
    </location>
</feature>
<proteinExistence type="predicted"/>
<dbReference type="InterPro" id="IPR017451">
    <property type="entry name" value="F-box-assoc_interact_dom"/>
</dbReference>
<dbReference type="InterPro" id="IPR001810">
    <property type="entry name" value="F-box_dom"/>
</dbReference>
<keyword evidence="3" id="KW-1185">Reference proteome</keyword>
<organism evidence="3 4">
    <name type="scientific">Phoenix dactylifera</name>
    <name type="common">Date palm</name>
    <dbReference type="NCBI Taxonomy" id="42345"/>
    <lineage>
        <taxon>Eukaryota</taxon>
        <taxon>Viridiplantae</taxon>
        <taxon>Streptophyta</taxon>
        <taxon>Embryophyta</taxon>
        <taxon>Tracheophyta</taxon>
        <taxon>Spermatophyta</taxon>
        <taxon>Magnoliopsida</taxon>
        <taxon>Liliopsida</taxon>
        <taxon>Arecaceae</taxon>
        <taxon>Coryphoideae</taxon>
        <taxon>Phoeniceae</taxon>
        <taxon>Phoenix</taxon>
    </lineage>
</organism>
<gene>
    <name evidence="4" type="primary">LOC103711934</name>
</gene>
<evidence type="ECO:0000313" key="4">
    <source>
        <dbReference type="RefSeq" id="XP_008796479.1"/>
    </source>
</evidence>
<dbReference type="Gene3D" id="1.20.1280.50">
    <property type="match status" value="1"/>
</dbReference>
<dbReference type="Pfam" id="PF00646">
    <property type="entry name" value="F-box"/>
    <property type="match status" value="1"/>
</dbReference>
<evidence type="ECO:0000259" key="2">
    <source>
        <dbReference type="Pfam" id="PF07734"/>
    </source>
</evidence>
<dbReference type="InterPro" id="IPR036047">
    <property type="entry name" value="F-box-like_dom_sf"/>
</dbReference>
<dbReference type="AlphaFoldDB" id="A0A8B7CCT3"/>
<dbReference type="PANTHER" id="PTHR35546">
    <property type="entry name" value="F-BOX PROTEIN INTERACTION DOMAIN PROTEIN-RELATED"/>
    <property type="match status" value="1"/>
</dbReference>
<reference evidence="4" key="2">
    <citation type="submission" date="2025-08" db="UniProtKB">
        <authorList>
            <consortium name="RefSeq"/>
        </authorList>
    </citation>
    <scope>IDENTIFICATION</scope>
    <source>
        <tissue evidence="4">Young leaves</tissue>
    </source>
</reference>
<dbReference type="PANTHER" id="PTHR35546:SF25">
    <property type="entry name" value="F-BOX DOMAIN-CONTAINING PROTEIN"/>
    <property type="match status" value="1"/>
</dbReference>
<evidence type="ECO:0000259" key="1">
    <source>
        <dbReference type="Pfam" id="PF00646"/>
    </source>
</evidence>
<dbReference type="Proteomes" id="UP000228380">
    <property type="component" value="Chromosome 11"/>
</dbReference>
<evidence type="ECO:0000313" key="3">
    <source>
        <dbReference type="Proteomes" id="UP000228380"/>
    </source>
</evidence>
<reference evidence="3" key="1">
    <citation type="journal article" date="2019" name="Nat. Commun.">
        <title>Genome-wide association mapping of date palm fruit traits.</title>
        <authorList>
            <person name="Hazzouri K.M."/>
            <person name="Gros-Balthazard M."/>
            <person name="Flowers J.M."/>
            <person name="Copetti D."/>
            <person name="Lemansour A."/>
            <person name="Lebrun M."/>
            <person name="Masmoudi K."/>
            <person name="Ferrand S."/>
            <person name="Dhar M.I."/>
            <person name="Fresquez Z.A."/>
            <person name="Rosas U."/>
            <person name="Zhang J."/>
            <person name="Talag J."/>
            <person name="Lee S."/>
            <person name="Kudrna D."/>
            <person name="Powell R.F."/>
            <person name="Leitch I.J."/>
            <person name="Krueger R.R."/>
            <person name="Wing R.A."/>
            <person name="Amiri K.M.A."/>
            <person name="Purugganan M.D."/>
        </authorList>
    </citation>
    <scope>NUCLEOTIDE SEQUENCE [LARGE SCALE GENOMIC DNA]</scope>
    <source>
        <strain evidence="3">cv. Khalas</strain>
    </source>
</reference>
<dbReference type="Pfam" id="PF07734">
    <property type="entry name" value="FBA_1"/>
    <property type="match status" value="1"/>
</dbReference>
<dbReference type="InterPro" id="IPR006527">
    <property type="entry name" value="F-box-assoc_dom_typ1"/>
</dbReference>
<dbReference type="CDD" id="cd22157">
    <property type="entry name" value="F-box_AtFBW1-like"/>
    <property type="match status" value="1"/>
</dbReference>
<dbReference type="GeneID" id="103711934"/>
<dbReference type="NCBIfam" id="TIGR01640">
    <property type="entry name" value="F_box_assoc_1"/>
    <property type="match status" value="1"/>
</dbReference>